<keyword evidence="1" id="KW-1133">Transmembrane helix</keyword>
<keyword evidence="1" id="KW-0812">Transmembrane</keyword>
<proteinExistence type="predicted"/>
<protein>
    <recommendedName>
        <fullName evidence="4">YnhF family membrane protein</fullName>
    </recommendedName>
</protein>
<dbReference type="Proteomes" id="UP001607151">
    <property type="component" value="Unassembled WGS sequence"/>
</dbReference>
<comment type="caution">
    <text evidence="2">The sequence shown here is derived from an EMBL/GenBank/DDBJ whole genome shotgun (WGS) entry which is preliminary data.</text>
</comment>
<evidence type="ECO:0008006" key="4">
    <source>
        <dbReference type="Google" id="ProtNLM"/>
    </source>
</evidence>
<organism evidence="2 3">
    <name type="scientific">Vibrio rumoiensis</name>
    <dbReference type="NCBI Taxonomy" id="76258"/>
    <lineage>
        <taxon>Bacteria</taxon>
        <taxon>Pseudomonadati</taxon>
        <taxon>Pseudomonadota</taxon>
        <taxon>Gammaproteobacteria</taxon>
        <taxon>Vibrionales</taxon>
        <taxon>Vibrionaceae</taxon>
        <taxon>Vibrio</taxon>
    </lineage>
</organism>
<dbReference type="EMBL" id="JBIHSN010000003">
    <property type="protein sequence ID" value="MFH0266603.1"/>
    <property type="molecule type" value="Genomic_DNA"/>
</dbReference>
<name>A0ABW7IY85_9VIBR</name>
<evidence type="ECO:0000313" key="2">
    <source>
        <dbReference type="EMBL" id="MFH0266603.1"/>
    </source>
</evidence>
<dbReference type="RefSeq" id="WP_162598421.1">
    <property type="nucleotide sequence ID" value="NZ_AP018686.1"/>
</dbReference>
<keyword evidence="1" id="KW-0472">Membrane</keyword>
<sequence>MNTITANQSTFNSSKLKDAAATALSLILIYGSALGFIALTALTWVKF</sequence>
<reference evidence="2 3" key="1">
    <citation type="submission" date="2024-10" db="EMBL/GenBank/DDBJ databases">
        <authorList>
            <person name="Yibar A."/>
            <person name="Saticioglu I.B."/>
            <person name="Duman M."/>
            <person name="Ajmi N."/>
            <person name="Gurler F."/>
            <person name="Ay H."/>
            <person name="Onuk E."/>
            <person name="Guler S."/>
            <person name="Romalde J.L."/>
        </authorList>
    </citation>
    <scope>NUCLEOTIDE SEQUENCE [LARGE SCALE GENOMIC DNA]</scope>
    <source>
        <strain evidence="2 3">14-MA-B</strain>
    </source>
</reference>
<evidence type="ECO:0000313" key="3">
    <source>
        <dbReference type="Proteomes" id="UP001607151"/>
    </source>
</evidence>
<gene>
    <name evidence="2" type="ORF">ACGRQ9_14235</name>
</gene>
<accession>A0ABW7IY85</accession>
<feature type="transmembrane region" description="Helical" evidence="1">
    <location>
        <begin position="20"/>
        <end position="45"/>
    </location>
</feature>
<evidence type="ECO:0000256" key="1">
    <source>
        <dbReference type="SAM" id="Phobius"/>
    </source>
</evidence>
<keyword evidence="3" id="KW-1185">Reference proteome</keyword>